<dbReference type="Pfam" id="PF05726">
    <property type="entry name" value="Pirin_C"/>
    <property type="match status" value="1"/>
</dbReference>
<dbReference type="InterPro" id="IPR008778">
    <property type="entry name" value="Pirin_C_dom"/>
</dbReference>
<dbReference type="Pfam" id="PF02678">
    <property type="entry name" value="Pirin"/>
    <property type="match status" value="1"/>
</dbReference>
<evidence type="ECO:0000313" key="7">
    <source>
        <dbReference type="EMBL" id="SHL59093.1"/>
    </source>
</evidence>
<dbReference type="InterPro" id="IPR012093">
    <property type="entry name" value="Pirin"/>
</dbReference>
<sequence length="330" mass="36725">MSIHETPTRVSASRDCPIIEGRHQIQRISSREADVGGLPIHRAMPTRERRTIGAWCFLDHAGPSILRETCDAKPGMDVKPGMKVGPHPHTCLQTFTWMLEGEVHHRDSLGSDQVIRPGQVNLMTAGYGISHTEVSLDNSPRLHAAQLWIALPHEQRHTQPRFDHYPALPRWHRDGTDFTLLIGEFEGHEAPTLSFSPLVGVDIVGSNSGIVLPLRDDFEYGILVLEGSANLDGELLATDELAYLGMGRQQLELHLNTDDQASGSKPARVLLIGGEPLESNILMWWNFVGHSREEIITAQHDWETASDRFGSVPGWQGERLEAPPIPWKQG</sequence>
<gene>
    <name evidence="6" type="ORF">HCU01_26040</name>
    <name evidence="7" type="ORF">SAMN05660971_00865</name>
</gene>
<organism evidence="7 8">
    <name type="scientific">Halomonas cupida</name>
    <dbReference type="NCBI Taxonomy" id="44933"/>
    <lineage>
        <taxon>Bacteria</taxon>
        <taxon>Pseudomonadati</taxon>
        <taxon>Pseudomonadota</taxon>
        <taxon>Gammaproteobacteria</taxon>
        <taxon>Oceanospirillales</taxon>
        <taxon>Halomonadaceae</taxon>
        <taxon>Halomonas</taxon>
    </lineage>
</organism>
<dbReference type="STRING" id="44933.SAMN05660971_00865"/>
<dbReference type="EMBL" id="FRCA01000002">
    <property type="protein sequence ID" value="SHL59093.1"/>
    <property type="molecule type" value="Genomic_DNA"/>
</dbReference>
<dbReference type="CDD" id="cd02247">
    <property type="entry name" value="cupin_pirin_C"/>
    <property type="match status" value="1"/>
</dbReference>
<dbReference type="InterPro" id="IPR003829">
    <property type="entry name" value="Pirin_N_dom"/>
</dbReference>
<dbReference type="SUPFAM" id="SSF51182">
    <property type="entry name" value="RmlC-like cupins"/>
    <property type="match status" value="1"/>
</dbReference>
<dbReference type="Gene3D" id="2.60.120.10">
    <property type="entry name" value="Jelly Rolls"/>
    <property type="match status" value="2"/>
</dbReference>
<name>A0A1M7BW07_9GAMM</name>
<evidence type="ECO:0000256" key="3">
    <source>
        <dbReference type="RuleBase" id="RU003457"/>
    </source>
</evidence>
<comment type="cofactor">
    <cofactor evidence="2">
        <name>Fe cation</name>
        <dbReference type="ChEBI" id="CHEBI:24875"/>
    </cofactor>
    <text evidence="2">Binds 1 Fe cation per subunit.</text>
</comment>
<keyword evidence="2" id="KW-0408">Iron</keyword>
<dbReference type="PANTHER" id="PTHR13903:SF8">
    <property type="entry name" value="PIRIN"/>
    <property type="match status" value="1"/>
</dbReference>
<dbReference type="AlphaFoldDB" id="A0A1M7BW07"/>
<accession>A0A1M7BW07</accession>
<dbReference type="InterPro" id="IPR011051">
    <property type="entry name" value="RmlC_Cupin_sf"/>
</dbReference>
<evidence type="ECO:0000256" key="1">
    <source>
        <dbReference type="ARBA" id="ARBA00008416"/>
    </source>
</evidence>
<reference evidence="7 8" key="1">
    <citation type="submission" date="2016-11" db="EMBL/GenBank/DDBJ databases">
        <authorList>
            <person name="Jaros S."/>
            <person name="Januszkiewicz K."/>
            <person name="Wedrychowicz H."/>
        </authorList>
    </citation>
    <scope>NUCLEOTIDE SEQUENCE [LARGE SCALE GENOMIC DNA]</scope>
    <source>
        <strain evidence="7 8">DSM 4740</strain>
    </source>
</reference>
<proteinExistence type="inferred from homology"/>
<dbReference type="OrthoDB" id="9780903at2"/>
<evidence type="ECO:0000313" key="8">
    <source>
        <dbReference type="Proteomes" id="UP000184123"/>
    </source>
</evidence>
<feature type="binding site" evidence="2">
    <location>
        <position position="131"/>
    </location>
    <ligand>
        <name>Fe cation</name>
        <dbReference type="ChEBI" id="CHEBI:24875"/>
    </ligand>
</feature>
<dbReference type="PIRSF" id="PIRSF006232">
    <property type="entry name" value="Pirin"/>
    <property type="match status" value="1"/>
</dbReference>
<feature type="binding site" evidence="2">
    <location>
        <position position="133"/>
    </location>
    <ligand>
        <name>Fe cation</name>
        <dbReference type="ChEBI" id="CHEBI:24875"/>
    </ligand>
</feature>
<feature type="domain" description="Pirin N-terminal" evidence="4">
    <location>
        <begin position="41"/>
        <end position="149"/>
    </location>
</feature>
<dbReference type="EMBL" id="BJXU01000101">
    <property type="protein sequence ID" value="GEN24655.1"/>
    <property type="molecule type" value="Genomic_DNA"/>
</dbReference>
<dbReference type="PANTHER" id="PTHR13903">
    <property type="entry name" value="PIRIN-RELATED"/>
    <property type="match status" value="1"/>
</dbReference>
<comment type="similarity">
    <text evidence="1 3">Belongs to the pirin family.</text>
</comment>
<feature type="binding site" evidence="2">
    <location>
        <position position="89"/>
    </location>
    <ligand>
        <name>Fe cation</name>
        <dbReference type="ChEBI" id="CHEBI:24875"/>
    </ligand>
</feature>
<evidence type="ECO:0000313" key="6">
    <source>
        <dbReference type="EMBL" id="GEN24655.1"/>
    </source>
</evidence>
<feature type="binding site" evidence="2">
    <location>
        <position position="87"/>
    </location>
    <ligand>
        <name>Fe cation</name>
        <dbReference type="ChEBI" id="CHEBI:24875"/>
    </ligand>
</feature>
<reference evidence="6 9" key="2">
    <citation type="submission" date="2019-07" db="EMBL/GenBank/DDBJ databases">
        <title>Whole genome shotgun sequence of Halomonas cupida NBRC 102219.</title>
        <authorList>
            <person name="Hosoyama A."/>
            <person name="Uohara A."/>
            <person name="Ohji S."/>
            <person name="Ichikawa N."/>
        </authorList>
    </citation>
    <scope>NUCLEOTIDE SEQUENCE [LARGE SCALE GENOMIC DNA]</scope>
    <source>
        <strain evidence="6 9">NBRC 102219</strain>
    </source>
</reference>
<keyword evidence="2" id="KW-0479">Metal-binding</keyword>
<dbReference type="Proteomes" id="UP000184123">
    <property type="component" value="Unassembled WGS sequence"/>
</dbReference>
<protein>
    <submittedName>
        <fullName evidence="6">Quercetin 2,3-dioxygenase</fullName>
    </submittedName>
</protein>
<evidence type="ECO:0000259" key="4">
    <source>
        <dbReference type="Pfam" id="PF02678"/>
    </source>
</evidence>
<dbReference type="CDD" id="cd02909">
    <property type="entry name" value="cupin_pirin_N"/>
    <property type="match status" value="1"/>
</dbReference>
<keyword evidence="9" id="KW-1185">Reference proteome</keyword>
<dbReference type="Proteomes" id="UP000321726">
    <property type="component" value="Unassembled WGS sequence"/>
</dbReference>
<dbReference type="RefSeq" id="WP_073433820.1">
    <property type="nucleotide sequence ID" value="NZ_BJXU01000101.1"/>
</dbReference>
<evidence type="ECO:0000313" key="9">
    <source>
        <dbReference type="Proteomes" id="UP000321726"/>
    </source>
</evidence>
<feature type="domain" description="Pirin C-terminal" evidence="5">
    <location>
        <begin position="210"/>
        <end position="305"/>
    </location>
</feature>
<evidence type="ECO:0000256" key="2">
    <source>
        <dbReference type="PIRSR" id="PIRSR006232-1"/>
    </source>
</evidence>
<dbReference type="GO" id="GO:0046872">
    <property type="term" value="F:metal ion binding"/>
    <property type="evidence" value="ECO:0007669"/>
    <property type="project" value="UniProtKB-KW"/>
</dbReference>
<dbReference type="InterPro" id="IPR014710">
    <property type="entry name" value="RmlC-like_jellyroll"/>
</dbReference>
<evidence type="ECO:0000259" key="5">
    <source>
        <dbReference type="Pfam" id="PF05726"/>
    </source>
</evidence>